<name>A0ABR0AEP8_9CRUS</name>
<reference evidence="2 3" key="1">
    <citation type="journal article" date="2023" name="Nucleic Acids Res.">
        <title>The hologenome of Daphnia magna reveals possible DNA methylation and microbiome-mediated evolution of the host genome.</title>
        <authorList>
            <person name="Chaturvedi A."/>
            <person name="Li X."/>
            <person name="Dhandapani V."/>
            <person name="Marshall H."/>
            <person name="Kissane S."/>
            <person name="Cuenca-Cambronero M."/>
            <person name="Asole G."/>
            <person name="Calvet F."/>
            <person name="Ruiz-Romero M."/>
            <person name="Marangio P."/>
            <person name="Guigo R."/>
            <person name="Rago D."/>
            <person name="Mirbahai L."/>
            <person name="Eastwood N."/>
            <person name="Colbourne J.K."/>
            <person name="Zhou J."/>
            <person name="Mallon E."/>
            <person name="Orsini L."/>
        </authorList>
    </citation>
    <scope>NUCLEOTIDE SEQUENCE [LARGE SCALE GENOMIC DNA]</scope>
    <source>
        <strain evidence="2">LRV0_1</strain>
    </source>
</reference>
<sequence>MIVKQIRDTHRFEASSRSEHWDDTYVSCAQCFDRRSTGQQLNCATPLGRRCGAQATGLLKAGAARRPPKKRRSFSSAPVFA</sequence>
<accession>A0ABR0AEP8</accession>
<dbReference type="Proteomes" id="UP001234178">
    <property type="component" value="Unassembled WGS sequence"/>
</dbReference>
<organism evidence="2 3">
    <name type="scientific">Daphnia magna</name>
    <dbReference type="NCBI Taxonomy" id="35525"/>
    <lineage>
        <taxon>Eukaryota</taxon>
        <taxon>Metazoa</taxon>
        <taxon>Ecdysozoa</taxon>
        <taxon>Arthropoda</taxon>
        <taxon>Crustacea</taxon>
        <taxon>Branchiopoda</taxon>
        <taxon>Diplostraca</taxon>
        <taxon>Cladocera</taxon>
        <taxon>Anomopoda</taxon>
        <taxon>Daphniidae</taxon>
        <taxon>Daphnia</taxon>
    </lineage>
</organism>
<evidence type="ECO:0000313" key="2">
    <source>
        <dbReference type="EMBL" id="KAK4023599.1"/>
    </source>
</evidence>
<feature type="region of interest" description="Disordered" evidence="1">
    <location>
        <begin position="59"/>
        <end position="81"/>
    </location>
</feature>
<dbReference type="EMBL" id="JAOYFB010000037">
    <property type="protein sequence ID" value="KAK4023599.1"/>
    <property type="molecule type" value="Genomic_DNA"/>
</dbReference>
<keyword evidence="3" id="KW-1185">Reference proteome</keyword>
<evidence type="ECO:0000256" key="1">
    <source>
        <dbReference type="SAM" id="MobiDB-lite"/>
    </source>
</evidence>
<proteinExistence type="predicted"/>
<protein>
    <submittedName>
        <fullName evidence="2">Uncharacterized protein</fullName>
    </submittedName>
</protein>
<gene>
    <name evidence="2" type="ORF">OUZ56_008999</name>
</gene>
<evidence type="ECO:0000313" key="3">
    <source>
        <dbReference type="Proteomes" id="UP001234178"/>
    </source>
</evidence>
<comment type="caution">
    <text evidence="2">The sequence shown here is derived from an EMBL/GenBank/DDBJ whole genome shotgun (WGS) entry which is preliminary data.</text>
</comment>